<evidence type="ECO:0000313" key="3">
    <source>
        <dbReference type="Proteomes" id="UP001174694"/>
    </source>
</evidence>
<dbReference type="AlphaFoldDB" id="A0AA38RFC0"/>
<feature type="signal peptide" evidence="1">
    <location>
        <begin position="1"/>
        <end position="24"/>
    </location>
</feature>
<keyword evidence="1" id="KW-0732">Signal</keyword>
<comment type="caution">
    <text evidence="2">The sequence shown here is derived from an EMBL/GenBank/DDBJ whole genome shotgun (WGS) entry which is preliminary data.</text>
</comment>
<keyword evidence="3" id="KW-1185">Reference proteome</keyword>
<evidence type="ECO:0000256" key="1">
    <source>
        <dbReference type="SAM" id="SignalP"/>
    </source>
</evidence>
<accession>A0AA38RFC0</accession>
<dbReference type="Proteomes" id="UP001174694">
    <property type="component" value="Unassembled WGS sequence"/>
</dbReference>
<organism evidence="2 3">
    <name type="scientific">Pleurostoma richardsiae</name>
    <dbReference type="NCBI Taxonomy" id="41990"/>
    <lineage>
        <taxon>Eukaryota</taxon>
        <taxon>Fungi</taxon>
        <taxon>Dikarya</taxon>
        <taxon>Ascomycota</taxon>
        <taxon>Pezizomycotina</taxon>
        <taxon>Sordariomycetes</taxon>
        <taxon>Sordariomycetidae</taxon>
        <taxon>Calosphaeriales</taxon>
        <taxon>Pleurostomataceae</taxon>
        <taxon>Pleurostoma</taxon>
    </lineage>
</organism>
<protein>
    <submittedName>
        <fullName evidence="2">Uncharacterized protein</fullName>
    </submittedName>
</protein>
<gene>
    <name evidence="2" type="ORF">NKR23_g5541</name>
</gene>
<sequence>MLSMPTSSFAFLAATILFAGFATSHVAYLDHGSHDSLTNAWVFPDDFDTRFLMINFDCPSAASYMKVTVNSTSLTVGVGIPNITTITDYRPSLWVLAKNLTVPDSYQTDAVREQTGIGGPDPFRPVVPRGFNAVEYPTEGTSRINPFAEDGGEISGFNLLGVRVNLTSPGDVYLVLQPRENRRGRAYVAVGTNETAAAQPGSASDTEMRAWFSETATPRLGERCIPWSA</sequence>
<reference evidence="2" key="1">
    <citation type="submission" date="2022-07" db="EMBL/GenBank/DDBJ databases">
        <title>Fungi with potential for degradation of polypropylene.</title>
        <authorList>
            <person name="Gostincar C."/>
        </authorList>
    </citation>
    <scope>NUCLEOTIDE SEQUENCE</scope>
    <source>
        <strain evidence="2">EXF-13308</strain>
    </source>
</reference>
<dbReference type="EMBL" id="JANBVO010000015">
    <property type="protein sequence ID" value="KAJ9145028.1"/>
    <property type="molecule type" value="Genomic_DNA"/>
</dbReference>
<proteinExistence type="predicted"/>
<evidence type="ECO:0000313" key="2">
    <source>
        <dbReference type="EMBL" id="KAJ9145028.1"/>
    </source>
</evidence>
<name>A0AA38RFC0_9PEZI</name>
<feature type="chain" id="PRO_5041388003" evidence="1">
    <location>
        <begin position="25"/>
        <end position="229"/>
    </location>
</feature>